<dbReference type="FunFam" id="1.20.140.10:FF:000005">
    <property type="entry name" value="Acyl-coenzyme A oxidase"/>
    <property type="match status" value="1"/>
</dbReference>
<dbReference type="Gene3D" id="1.10.540.10">
    <property type="entry name" value="Acyl-CoA dehydrogenase/oxidase, N-terminal domain"/>
    <property type="match status" value="1"/>
</dbReference>
<comment type="subcellular location">
    <subcellularLocation>
        <location evidence="2">Peroxisome</location>
    </subcellularLocation>
</comment>
<evidence type="ECO:0000256" key="9">
    <source>
        <dbReference type="ARBA" id="ARBA00022840"/>
    </source>
</evidence>
<organism evidence="19 20">
    <name type="scientific">Caenorhabditis angaria</name>
    <dbReference type="NCBI Taxonomy" id="860376"/>
    <lineage>
        <taxon>Eukaryota</taxon>
        <taxon>Metazoa</taxon>
        <taxon>Ecdysozoa</taxon>
        <taxon>Nematoda</taxon>
        <taxon>Chromadorea</taxon>
        <taxon>Rhabditida</taxon>
        <taxon>Rhabditina</taxon>
        <taxon>Rhabditomorpha</taxon>
        <taxon>Rhabditoidea</taxon>
        <taxon>Rhabditidae</taxon>
        <taxon>Peloderinae</taxon>
        <taxon>Caenorhabditis</taxon>
    </lineage>
</organism>
<evidence type="ECO:0000256" key="10">
    <source>
        <dbReference type="ARBA" id="ARBA00023002"/>
    </source>
</evidence>
<evidence type="ECO:0000256" key="7">
    <source>
        <dbReference type="ARBA" id="ARBA00022827"/>
    </source>
</evidence>
<feature type="binding site" evidence="15">
    <location>
        <position position="191"/>
    </location>
    <ligand>
        <name>FAD</name>
        <dbReference type="ChEBI" id="CHEBI:57692"/>
    </ligand>
</feature>
<dbReference type="Pfam" id="PF01756">
    <property type="entry name" value="ACOX"/>
    <property type="match status" value="1"/>
</dbReference>
<keyword evidence="8" id="KW-0276">Fatty acid metabolism</keyword>
<comment type="pathway">
    <text evidence="3">Lipid metabolism; peroxisomal fatty acid beta-oxidation.</text>
</comment>
<dbReference type="PANTHER" id="PTHR10909">
    <property type="entry name" value="ELECTRON TRANSPORT OXIDOREDUCTASE"/>
    <property type="match status" value="1"/>
</dbReference>
<keyword evidence="11" id="KW-0443">Lipid metabolism</keyword>
<sequence>MVHLNKSIREGDNADLTSERLTATFNTHEMAAHLHQGRHHAQRRREITEAIEKIPELHDSQPYPFMTREEKINEGARKLEAVTRHMEKIIDPNNAAELFHLNNEVLGLEGNACALHGVMFIPAILGQADDEQQERWLHRAVNREIIGTYAQTELGHGTMLRRLETTATFDKQTDEFVLNTPSITALKWWPGNLGKSSNYAVVVATMIIDGKSKGPHTFMVQLRDEKTHNPLKGITIGDIGPKMAYNITDNGFLGFDNFRIPRRNMLMRHAKLDRDGTYTKPSHAKINYSAMVHVRSYMISHQALFLASCLTIAVRYSAVRHQGHIDPKAPEVKVLEYQTQQHRLFPHIARAYAFNFAGAETVRLYQKVLTDIEEGDTSLMADLHALTSGLKSVVTYLGGEGMEQARMSCGGHGYSQASYFSEIYGVAIGGCTYEGENMVMMLQLARYLVKSVAAVKQGQGSKLPPLVAYLGQKSESTSLIDRVPNGGFTEYIKTFQHIARRQTFSAAEKFVKLIENGTPREVAWNKSSVELNRASRLHTRLYIAEAFVRKVNEVADPTIKDALSDLLHLHLNYELLDVATYALQDNFLSTSQLDYVRDQLYLYLEKVRPNAVSFVDSWEISDRELRSVLGRRDGHVYKNLFEWAKQSPLNRTDVLPYVDKYLKPMMKQQQSKI</sequence>
<evidence type="ECO:0000259" key="17">
    <source>
        <dbReference type="Pfam" id="PF14749"/>
    </source>
</evidence>
<evidence type="ECO:0000256" key="4">
    <source>
        <dbReference type="ARBA" id="ARBA00006288"/>
    </source>
</evidence>
<keyword evidence="6" id="KW-0547">Nucleotide-binding</keyword>
<feature type="domain" description="Acyl-CoA oxidase C-alpha1" evidence="18">
    <location>
        <begin position="288"/>
        <end position="449"/>
    </location>
</feature>
<dbReference type="Pfam" id="PF14749">
    <property type="entry name" value="Acyl-CoA_ox_N"/>
    <property type="match status" value="1"/>
</dbReference>
<feature type="binding site" evidence="15">
    <location>
        <position position="152"/>
    </location>
    <ligand>
        <name>FAD</name>
        <dbReference type="ChEBI" id="CHEBI:57692"/>
    </ligand>
</feature>
<keyword evidence="12" id="KW-0576">Peroxisome</keyword>
<dbReference type="Pfam" id="PF22924">
    <property type="entry name" value="ACOX_C_alpha1"/>
    <property type="match status" value="1"/>
</dbReference>
<dbReference type="InterPro" id="IPR046373">
    <property type="entry name" value="Acyl-CoA_Oxase/DH_mid-dom_sf"/>
</dbReference>
<dbReference type="InterPro" id="IPR012258">
    <property type="entry name" value="Acyl-CoA_oxidase"/>
</dbReference>
<dbReference type="GO" id="GO:0005504">
    <property type="term" value="F:fatty acid binding"/>
    <property type="evidence" value="ECO:0007669"/>
    <property type="project" value="TreeGrafter"/>
</dbReference>
<dbReference type="InterPro" id="IPR002655">
    <property type="entry name" value="Acyl-CoA_oxidase_C"/>
</dbReference>
<comment type="caution">
    <text evidence="19">The sequence shown here is derived from an EMBL/GenBank/DDBJ whole genome shotgun (WGS) entry which is preliminary data.</text>
</comment>
<evidence type="ECO:0000256" key="15">
    <source>
        <dbReference type="PIRSR" id="PIRSR000168-2"/>
    </source>
</evidence>
<keyword evidence="7 13" id="KW-0274">FAD</keyword>
<dbReference type="FunFam" id="1.20.140.10:FF:000013">
    <property type="entry name" value="Acyl-coenzyme A oxidase"/>
    <property type="match status" value="1"/>
</dbReference>
<comment type="cofactor">
    <cofactor evidence="1">
        <name>FAD</name>
        <dbReference type="ChEBI" id="CHEBI:57692"/>
    </cofactor>
</comment>
<evidence type="ECO:0000256" key="2">
    <source>
        <dbReference type="ARBA" id="ARBA00004275"/>
    </source>
</evidence>
<feature type="active site" description="Proton acceptor" evidence="14">
    <location>
        <position position="434"/>
    </location>
</feature>
<name>A0A9P1J7J5_9PELO</name>
<feature type="domain" description="Acyl-coenzyme A oxidase N-terminal" evidence="17">
    <location>
        <begin position="26"/>
        <end position="146"/>
    </location>
</feature>
<dbReference type="EMBL" id="CANHGI010000006">
    <property type="protein sequence ID" value="CAI5456389.1"/>
    <property type="molecule type" value="Genomic_DNA"/>
</dbReference>
<dbReference type="InterPro" id="IPR036250">
    <property type="entry name" value="AcylCo_DH-like_C"/>
</dbReference>
<dbReference type="PANTHER" id="PTHR10909:SF368">
    <property type="entry name" value="ACYL-COENZYME A OXIDASE ACOX-1.1"/>
    <property type="match status" value="1"/>
</dbReference>
<dbReference type="InterPro" id="IPR009100">
    <property type="entry name" value="AcylCoA_DH/oxidase_NM_dom_sf"/>
</dbReference>
<evidence type="ECO:0000259" key="16">
    <source>
        <dbReference type="Pfam" id="PF01756"/>
    </source>
</evidence>
<evidence type="ECO:0000256" key="14">
    <source>
        <dbReference type="PIRSR" id="PIRSR000168-1"/>
    </source>
</evidence>
<dbReference type="GO" id="GO:0005777">
    <property type="term" value="C:peroxisome"/>
    <property type="evidence" value="ECO:0007669"/>
    <property type="project" value="UniProtKB-SubCell"/>
</dbReference>
<evidence type="ECO:0000313" key="19">
    <source>
        <dbReference type="EMBL" id="CAI5456389.1"/>
    </source>
</evidence>
<evidence type="ECO:0000256" key="8">
    <source>
        <dbReference type="ARBA" id="ARBA00022832"/>
    </source>
</evidence>
<dbReference type="InterPro" id="IPR029320">
    <property type="entry name" value="Acyl-CoA_ox_N"/>
</dbReference>
<keyword evidence="10" id="KW-0560">Oxidoreductase</keyword>
<accession>A0A9P1J7J5</accession>
<dbReference type="SUPFAM" id="SSF47203">
    <property type="entry name" value="Acyl-CoA dehydrogenase C-terminal domain-like"/>
    <property type="match status" value="2"/>
</dbReference>
<dbReference type="Gene3D" id="1.20.140.10">
    <property type="entry name" value="Butyryl-CoA Dehydrogenase, subunit A, domain 3"/>
    <property type="match status" value="2"/>
</dbReference>
<dbReference type="Proteomes" id="UP001152747">
    <property type="component" value="Unassembled WGS sequence"/>
</dbReference>
<evidence type="ECO:0000256" key="13">
    <source>
        <dbReference type="PIRNR" id="PIRNR000168"/>
    </source>
</evidence>
<evidence type="ECO:0000256" key="12">
    <source>
        <dbReference type="ARBA" id="ARBA00023140"/>
    </source>
</evidence>
<dbReference type="Gene3D" id="2.40.110.10">
    <property type="entry name" value="Butyryl-CoA Dehydrogenase, subunit A, domain 2"/>
    <property type="match status" value="1"/>
</dbReference>
<evidence type="ECO:0000256" key="3">
    <source>
        <dbReference type="ARBA" id="ARBA00004846"/>
    </source>
</evidence>
<gene>
    <name evidence="19" type="ORF">CAMP_LOCUS19026</name>
</gene>
<dbReference type="GO" id="GO:0055088">
    <property type="term" value="P:lipid homeostasis"/>
    <property type="evidence" value="ECO:0007669"/>
    <property type="project" value="TreeGrafter"/>
</dbReference>
<dbReference type="PIRSF" id="PIRSF000168">
    <property type="entry name" value="Acyl-CoA_oxidase"/>
    <property type="match status" value="1"/>
</dbReference>
<feature type="domain" description="Acyl-CoA oxidase C-terminal" evidence="16">
    <location>
        <begin position="490"/>
        <end position="667"/>
    </location>
</feature>
<dbReference type="FunFam" id="2.40.110.10:FF:000003">
    <property type="entry name" value="Acyl-coenzyme A oxidase"/>
    <property type="match status" value="1"/>
</dbReference>
<dbReference type="GO" id="GO:0033540">
    <property type="term" value="P:fatty acid beta-oxidation using acyl-CoA oxidase"/>
    <property type="evidence" value="ECO:0007669"/>
    <property type="project" value="TreeGrafter"/>
</dbReference>
<proteinExistence type="inferred from homology"/>
<evidence type="ECO:0000313" key="20">
    <source>
        <dbReference type="Proteomes" id="UP001152747"/>
    </source>
</evidence>
<dbReference type="GO" id="GO:1904070">
    <property type="term" value="P:ascaroside biosynthetic process"/>
    <property type="evidence" value="ECO:0007669"/>
    <property type="project" value="TreeGrafter"/>
</dbReference>
<dbReference type="GO" id="GO:0003997">
    <property type="term" value="F:acyl-CoA oxidase activity"/>
    <property type="evidence" value="ECO:0007669"/>
    <property type="project" value="InterPro"/>
</dbReference>
<evidence type="ECO:0000256" key="5">
    <source>
        <dbReference type="ARBA" id="ARBA00022630"/>
    </source>
</evidence>
<dbReference type="InterPro" id="IPR055060">
    <property type="entry name" value="ACOX_C_alpha1"/>
</dbReference>
<keyword evidence="20" id="KW-1185">Reference proteome</keyword>
<evidence type="ECO:0000256" key="11">
    <source>
        <dbReference type="ARBA" id="ARBA00023098"/>
    </source>
</evidence>
<dbReference type="GO" id="GO:0005524">
    <property type="term" value="F:ATP binding"/>
    <property type="evidence" value="ECO:0007669"/>
    <property type="project" value="UniProtKB-KW"/>
</dbReference>
<evidence type="ECO:0000259" key="18">
    <source>
        <dbReference type="Pfam" id="PF22924"/>
    </source>
</evidence>
<dbReference type="InterPro" id="IPR037069">
    <property type="entry name" value="AcylCoA_DH/ox_N_sf"/>
</dbReference>
<comment type="similarity">
    <text evidence="4 13">Belongs to the acyl-CoA oxidase family.</text>
</comment>
<evidence type="ECO:0000256" key="1">
    <source>
        <dbReference type="ARBA" id="ARBA00001974"/>
    </source>
</evidence>
<dbReference type="SUPFAM" id="SSF56645">
    <property type="entry name" value="Acyl-CoA dehydrogenase NM domain-like"/>
    <property type="match status" value="1"/>
</dbReference>
<dbReference type="GO" id="GO:0071949">
    <property type="term" value="F:FAD binding"/>
    <property type="evidence" value="ECO:0007669"/>
    <property type="project" value="InterPro"/>
</dbReference>
<dbReference type="FunFam" id="1.10.540.10:FF:000006">
    <property type="entry name" value="Acyl-coenzyme A oxidase"/>
    <property type="match status" value="1"/>
</dbReference>
<dbReference type="AlphaFoldDB" id="A0A9P1J7J5"/>
<dbReference type="OrthoDB" id="538336at2759"/>
<evidence type="ECO:0000256" key="6">
    <source>
        <dbReference type="ARBA" id="ARBA00022741"/>
    </source>
</evidence>
<keyword evidence="9" id="KW-0067">ATP-binding</keyword>
<keyword evidence="5 13" id="KW-0285">Flavoprotein</keyword>
<protein>
    <recommendedName>
        <fullName evidence="13">Acyl-coenzyme A oxidase</fullName>
    </recommendedName>
</protein>
<reference evidence="19" key="1">
    <citation type="submission" date="2022-11" db="EMBL/GenBank/DDBJ databases">
        <authorList>
            <person name="Kikuchi T."/>
        </authorList>
    </citation>
    <scope>NUCLEOTIDE SEQUENCE</scope>
    <source>
        <strain evidence="19">PS1010</strain>
    </source>
</reference>